<dbReference type="EMBL" id="BMJD01000009">
    <property type="protein sequence ID" value="GGB39067.1"/>
    <property type="molecule type" value="Genomic_DNA"/>
</dbReference>
<dbReference type="InterPro" id="IPR003370">
    <property type="entry name" value="Chromate_transpt"/>
</dbReference>
<proteinExistence type="inferred from homology"/>
<dbReference type="Proteomes" id="UP000621492">
    <property type="component" value="Unassembled WGS sequence"/>
</dbReference>
<keyword evidence="9" id="KW-1185">Reference proteome</keyword>
<sequence length="205" mass="22777">MVQLLHGKNERVKLYKDLFIAFFRAGMLGYGGGLSAIPLMYKEVVDNYKWMDDNEFSDILALANTLPGPINTKLSGYIGWRLKGFWGLLTCIIATVLPTALLMILLLTMLNEFKDKSWVQGMAKGVIPVAAVMLGVLTIDFIKKSKKFLGWVSTVILIAISVIVIELLGIHPAILIAVLILYALFSKKEKEKKVKTEHKHQVGGS</sequence>
<feature type="transmembrane region" description="Helical" evidence="7">
    <location>
        <begin position="154"/>
        <end position="185"/>
    </location>
</feature>
<evidence type="ECO:0000256" key="3">
    <source>
        <dbReference type="ARBA" id="ARBA00022475"/>
    </source>
</evidence>
<feature type="transmembrane region" description="Helical" evidence="7">
    <location>
        <begin position="85"/>
        <end position="110"/>
    </location>
</feature>
<accession>A0A9W5TWF7</accession>
<organism evidence="8 9">
    <name type="scientific">Lentibacillus populi</name>
    <dbReference type="NCBI Taxonomy" id="1827502"/>
    <lineage>
        <taxon>Bacteria</taxon>
        <taxon>Bacillati</taxon>
        <taxon>Bacillota</taxon>
        <taxon>Bacilli</taxon>
        <taxon>Bacillales</taxon>
        <taxon>Bacillaceae</taxon>
        <taxon>Lentibacillus</taxon>
    </lineage>
</organism>
<gene>
    <name evidence="8" type="primary">ywrA</name>
    <name evidence="8" type="ORF">GCM10011409_15760</name>
</gene>
<keyword evidence="6 7" id="KW-0472">Membrane</keyword>
<evidence type="ECO:0000256" key="7">
    <source>
        <dbReference type="SAM" id="Phobius"/>
    </source>
</evidence>
<reference evidence="8" key="1">
    <citation type="journal article" date="2014" name="Int. J. Syst. Evol. Microbiol.">
        <title>Complete genome sequence of Corynebacterium casei LMG S-19264T (=DSM 44701T), isolated from a smear-ripened cheese.</title>
        <authorList>
            <consortium name="US DOE Joint Genome Institute (JGI-PGF)"/>
            <person name="Walter F."/>
            <person name="Albersmeier A."/>
            <person name="Kalinowski J."/>
            <person name="Ruckert C."/>
        </authorList>
    </citation>
    <scope>NUCLEOTIDE SEQUENCE</scope>
    <source>
        <strain evidence="8">CGMCC 1.15454</strain>
    </source>
</reference>
<dbReference type="GO" id="GO:0005886">
    <property type="term" value="C:plasma membrane"/>
    <property type="evidence" value="ECO:0007669"/>
    <property type="project" value="UniProtKB-SubCell"/>
</dbReference>
<evidence type="ECO:0000313" key="8">
    <source>
        <dbReference type="EMBL" id="GGB39067.1"/>
    </source>
</evidence>
<name>A0A9W5TWF7_9BACI</name>
<protein>
    <submittedName>
        <fullName evidence="8">Transporter YwrA</fullName>
    </submittedName>
</protein>
<dbReference type="PANTHER" id="PTHR43663:SF1">
    <property type="entry name" value="CHROMATE TRANSPORTER"/>
    <property type="match status" value="1"/>
</dbReference>
<evidence type="ECO:0000256" key="2">
    <source>
        <dbReference type="ARBA" id="ARBA00005262"/>
    </source>
</evidence>
<comment type="subcellular location">
    <subcellularLocation>
        <location evidence="1">Cell membrane</location>
        <topology evidence="1">Multi-pass membrane protein</topology>
    </subcellularLocation>
</comment>
<comment type="similarity">
    <text evidence="2">Belongs to the chromate ion transporter (CHR) (TC 2.A.51) family.</text>
</comment>
<evidence type="ECO:0000313" key="9">
    <source>
        <dbReference type="Proteomes" id="UP000621492"/>
    </source>
</evidence>
<evidence type="ECO:0000256" key="1">
    <source>
        <dbReference type="ARBA" id="ARBA00004651"/>
    </source>
</evidence>
<evidence type="ECO:0000256" key="5">
    <source>
        <dbReference type="ARBA" id="ARBA00022989"/>
    </source>
</evidence>
<comment type="caution">
    <text evidence="8">The sequence shown here is derived from an EMBL/GenBank/DDBJ whole genome shotgun (WGS) entry which is preliminary data.</text>
</comment>
<reference evidence="8" key="2">
    <citation type="submission" date="2020-09" db="EMBL/GenBank/DDBJ databases">
        <authorList>
            <person name="Sun Q."/>
            <person name="Zhou Y."/>
        </authorList>
    </citation>
    <scope>NUCLEOTIDE SEQUENCE</scope>
    <source>
        <strain evidence="8">CGMCC 1.15454</strain>
    </source>
</reference>
<keyword evidence="4 7" id="KW-0812">Transmembrane</keyword>
<dbReference type="AlphaFoldDB" id="A0A9W5TWF7"/>
<keyword evidence="3" id="KW-1003">Cell membrane</keyword>
<keyword evidence="5 7" id="KW-1133">Transmembrane helix</keyword>
<dbReference type="PANTHER" id="PTHR43663">
    <property type="entry name" value="CHROMATE TRANSPORT PROTEIN-RELATED"/>
    <property type="match status" value="1"/>
</dbReference>
<dbReference type="InterPro" id="IPR052518">
    <property type="entry name" value="CHR_Transporter"/>
</dbReference>
<feature type="transmembrane region" description="Helical" evidence="7">
    <location>
        <begin position="122"/>
        <end position="142"/>
    </location>
</feature>
<evidence type="ECO:0000256" key="6">
    <source>
        <dbReference type="ARBA" id="ARBA00023136"/>
    </source>
</evidence>
<evidence type="ECO:0000256" key="4">
    <source>
        <dbReference type="ARBA" id="ARBA00022692"/>
    </source>
</evidence>
<dbReference type="GO" id="GO:0015109">
    <property type="term" value="F:chromate transmembrane transporter activity"/>
    <property type="evidence" value="ECO:0007669"/>
    <property type="project" value="InterPro"/>
</dbReference>
<feature type="transmembrane region" description="Helical" evidence="7">
    <location>
        <begin position="21"/>
        <end position="41"/>
    </location>
</feature>
<dbReference type="Pfam" id="PF02417">
    <property type="entry name" value="Chromate_transp"/>
    <property type="match status" value="1"/>
</dbReference>